<name>A0A7J8VYQ6_9ROSI</name>
<comment type="caution">
    <text evidence="2">The sequence shown here is derived from an EMBL/GenBank/DDBJ whole genome shotgun (WGS) entry which is preliminary data.</text>
</comment>
<dbReference type="EMBL" id="JABFAB010000013">
    <property type="protein sequence ID" value="MBA0667951.1"/>
    <property type="molecule type" value="Genomic_DNA"/>
</dbReference>
<feature type="domain" description="Aminotransferase-like plant mobile" evidence="1">
    <location>
        <begin position="9"/>
        <end position="92"/>
    </location>
</feature>
<dbReference type="PANTHER" id="PTHR46033">
    <property type="entry name" value="PROTEIN MAIN-LIKE 2"/>
    <property type="match status" value="1"/>
</dbReference>
<keyword evidence="3" id="KW-1185">Reference proteome</keyword>
<accession>A0A7J8VYQ6</accession>
<proteinExistence type="predicted"/>
<evidence type="ECO:0000313" key="3">
    <source>
        <dbReference type="Proteomes" id="UP000593573"/>
    </source>
</evidence>
<dbReference type="Pfam" id="PF10536">
    <property type="entry name" value="PMD"/>
    <property type="match status" value="1"/>
</dbReference>
<dbReference type="PANTHER" id="PTHR46033:SF8">
    <property type="entry name" value="PROTEIN MAINTENANCE OF MERISTEMS-LIKE"/>
    <property type="match status" value="1"/>
</dbReference>
<dbReference type="GO" id="GO:0010073">
    <property type="term" value="P:meristem maintenance"/>
    <property type="evidence" value="ECO:0007669"/>
    <property type="project" value="InterPro"/>
</dbReference>
<dbReference type="Proteomes" id="UP000593573">
    <property type="component" value="Unassembled WGS sequence"/>
</dbReference>
<evidence type="ECO:0000259" key="1">
    <source>
        <dbReference type="Pfam" id="PF10536"/>
    </source>
</evidence>
<sequence length="107" mass="11980">MLGGCKLVPTLISALVERWRPKTHTFHLLCSECTITLEDVALQLGLLVNGPVVTRLVVVPSKEDLCEAFLGKVLRKFQGGQVNMKWLEYNFKDLPPDAIDVVKEQFA</sequence>
<dbReference type="InterPro" id="IPR019557">
    <property type="entry name" value="AminoTfrase-like_pln_mobile"/>
</dbReference>
<organism evidence="2 3">
    <name type="scientific">Gossypium klotzschianum</name>
    <dbReference type="NCBI Taxonomy" id="34286"/>
    <lineage>
        <taxon>Eukaryota</taxon>
        <taxon>Viridiplantae</taxon>
        <taxon>Streptophyta</taxon>
        <taxon>Embryophyta</taxon>
        <taxon>Tracheophyta</taxon>
        <taxon>Spermatophyta</taxon>
        <taxon>Magnoliopsida</taxon>
        <taxon>eudicotyledons</taxon>
        <taxon>Gunneridae</taxon>
        <taxon>Pentapetalae</taxon>
        <taxon>rosids</taxon>
        <taxon>malvids</taxon>
        <taxon>Malvales</taxon>
        <taxon>Malvaceae</taxon>
        <taxon>Malvoideae</taxon>
        <taxon>Gossypium</taxon>
    </lineage>
</organism>
<dbReference type="InterPro" id="IPR044824">
    <property type="entry name" value="MAIN-like"/>
</dbReference>
<reference evidence="2 3" key="1">
    <citation type="journal article" date="2019" name="Genome Biol. Evol.">
        <title>Insights into the evolution of the New World diploid cottons (Gossypium, subgenus Houzingenia) based on genome sequencing.</title>
        <authorList>
            <person name="Grover C.E."/>
            <person name="Arick M.A. 2nd"/>
            <person name="Thrash A."/>
            <person name="Conover J.L."/>
            <person name="Sanders W.S."/>
            <person name="Peterson D.G."/>
            <person name="Frelichowski J.E."/>
            <person name="Scheffler J.A."/>
            <person name="Scheffler B.E."/>
            <person name="Wendel J.F."/>
        </authorList>
    </citation>
    <scope>NUCLEOTIDE SEQUENCE [LARGE SCALE GENOMIC DNA]</scope>
    <source>
        <strain evidence="2">57</strain>
        <tissue evidence="2">Leaf</tissue>
    </source>
</reference>
<protein>
    <recommendedName>
        <fullName evidence="1">Aminotransferase-like plant mobile domain-containing protein</fullName>
    </recommendedName>
</protein>
<dbReference type="AlphaFoldDB" id="A0A7J8VYQ6"/>
<evidence type="ECO:0000313" key="2">
    <source>
        <dbReference type="EMBL" id="MBA0667951.1"/>
    </source>
</evidence>
<gene>
    <name evidence="2" type="ORF">Goklo_000946</name>
</gene>
<dbReference type="OrthoDB" id="994845at2759"/>